<dbReference type="InterPro" id="IPR040174">
    <property type="entry name" value="RNLS"/>
</dbReference>
<dbReference type="PANTHER" id="PTHR23357:SF1">
    <property type="entry name" value="RENALASE"/>
    <property type="match status" value="1"/>
</dbReference>
<dbReference type="KEGG" id="blac:94348767"/>
<dbReference type="OrthoDB" id="2161133at2759"/>
<gene>
    <name evidence="2" type="ORF">CCR75_005011</name>
</gene>
<dbReference type="SUPFAM" id="SSF51905">
    <property type="entry name" value="FAD/NAD(P)-binding domain"/>
    <property type="match status" value="1"/>
</dbReference>
<accession>A0A976IEY6</accession>
<dbReference type="InterPro" id="IPR036188">
    <property type="entry name" value="FAD/NAD-bd_sf"/>
</dbReference>
<protein>
    <recommendedName>
        <fullName evidence="1">Amine oxidase domain-containing protein</fullName>
    </recommendedName>
</protein>
<dbReference type="Proteomes" id="UP000294530">
    <property type="component" value="Unassembled WGS sequence"/>
</dbReference>
<comment type="caution">
    <text evidence="2">The sequence shown here is derived from an EMBL/GenBank/DDBJ whole genome shotgun (WGS) entry which is preliminary data.</text>
</comment>
<dbReference type="RefSeq" id="XP_067818723.1">
    <property type="nucleotide sequence ID" value="XM_067963096.1"/>
</dbReference>
<dbReference type="GeneID" id="94348767"/>
<proteinExistence type="predicted"/>
<dbReference type="EMBL" id="SHOA02000002">
    <property type="protein sequence ID" value="TDH69224.1"/>
    <property type="molecule type" value="Genomic_DNA"/>
</dbReference>
<dbReference type="Gene3D" id="3.90.660.10">
    <property type="match status" value="1"/>
</dbReference>
<evidence type="ECO:0000313" key="3">
    <source>
        <dbReference type="Proteomes" id="UP000294530"/>
    </source>
</evidence>
<sequence length="387" mass="42859">MSSIGLDSRKEIVFLNHELGVMARTLIVGGGLTGAALAHLLQEAKLAAGNVSEVVVWERNNIVGGRVMARSFQKHRGIHVDMGAQYWTSKSGRMDEFREKLTQSGHLVPIAANEIAEDPHGGTVKTHLISPAKKGFRALVEHLLEGTETMLSRHLESFQVLDDKNIQVTTNEGMKETVNELVLTCPIPNVLSILKSSLFDVKPEVLRVMENVAYSQRFAAGYVFDQEAVSIVQEMGWTGKYVSRDESDVIRFVCWDHLKKRAGGTSSPALLVHTSGSFGSKFMDDTRPNDKILEMITKSLREILPQLPAERDAFLHRWRISQVTVPYKDPNSSDKTDLMPVLVLSENPRIIIAGDSFLSSKFDSCLDSAKTAADMLLKTASNEVLDK</sequence>
<dbReference type="AlphaFoldDB" id="A0A976IEY6"/>
<feature type="domain" description="Amine oxidase" evidence="1">
    <location>
        <begin position="119"/>
        <end position="375"/>
    </location>
</feature>
<dbReference type="Pfam" id="PF01593">
    <property type="entry name" value="Amino_oxidase"/>
    <property type="match status" value="1"/>
</dbReference>
<dbReference type="GO" id="GO:0016651">
    <property type="term" value="F:oxidoreductase activity, acting on NAD(P)H"/>
    <property type="evidence" value="ECO:0007669"/>
    <property type="project" value="InterPro"/>
</dbReference>
<dbReference type="Gene3D" id="3.50.50.60">
    <property type="entry name" value="FAD/NAD(P)-binding domain"/>
    <property type="match status" value="1"/>
</dbReference>
<reference evidence="2 3" key="1">
    <citation type="journal article" date="2021" name="Genome Biol.">
        <title>AFLAP: assembly-free linkage analysis pipeline using k-mers from genome sequencing data.</title>
        <authorList>
            <person name="Fletcher K."/>
            <person name="Zhang L."/>
            <person name="Gil J."/>
            <person name="Han R."/>
            <person name="Cavanaugh K."/>
            <person name="Michelmore R."/>
        </authorList>
    </citation>
    <scope>NUCLEOTIDE SEQUENCE [LARGE SCALE GENOMIC DNA]</scope>
    <source>
        <strain evidence="2 3">SF5</strain>
    </source>
</reference>
<dbReference type="PANTHER" id="PTHR23357">
    <property type="entry name" value="RENALASE"/>
    <property type="match status" value="1"/>
</dbReference>
<organism evidence="2 3">
    <name type="scientific">Bremia lactucae</name>
    <name type="common">Lettuce downy mildew</name>
    <dbReference type="NCBI Taxonomy" id="4779"/>
    <lineage>
        <taxon>Eukaryota</taxon>
        <taxon>Sar</taxon>
        <taxon>Stramenopiles</taxon>
        <taxon>Oomycota</taxon>
        <taxon>Peronosporomycetes</taxon>
        <taxon>Peronosporales</taxon>
        <taxon>Peronosporaceae</taxon>
        <taxon>Bremia</taxon>
    </lineage>
</organism>
<dbReference type="GO" id="GO:0005576">
    <property type="term" value="C:extracellular region"/>
    <property type="evidence" value="ECO:0007669"/>
    <property type="project" value="TreeGrafter"/>
</dbReference>
<dbReference type="Pfam" id="PF13450">
    <property type="entry name" value="NAD_binding_8"/>
    <property type="match status" value="1"/>
</dbReference>
<keyword evidence="3" id="KW-1185">Reference proteome</keyword>
<evidence type="ECO:0000259" key="1">
    <source>
        <dbReference type="Pfam" id="PF01593"/>
    </source>
</evidence>
<dbReference type="InterPro" id="IPR002937">
    <property type="entry name" value="Amino_oxidase"/>
</dbReference>
<evidence type="ECO:0000313" key="2">
    <source>
        <dbReference type="EMBL" id="TDH69224.1"/>
    </source>
</evidence>
<name>A0A976IEY6_BRELC</name>